<sequence length="211" mass="22321">MGYVMSSSDKMQMPGGHTLLRNYTCGVIISSQLVTGTQQGELCIFNLDTMVYRASMPCCNGTVRALAVIGGSLYVAGGDGKIRSFEGSDAQWHVMAENAVDPVVGTGSDILCLTPSPSGKDLLATSANGKLWRIDSRSLDASLIQSSITGEVTCVGFGKEESKYLMSGSSLGRLVLWDLGQLNPVATAKVVPVLYRAKNPITIPSANPRNV</sequence>
<accession>C5M1K6</accession>
<name>C5M1K6_PERM5</name>
<dbReference type="GeneID" id="9053470"/>
<protein>
    <submittedName>
        <fullName evidence="1">Uncharacterized protein</fullName>
    </submittedName>
</protein>
<dbReference type="OrthoDB" id="10264376at2759"/>
<dbReference type="InParanoid" id="C5M1K6"/>
<evidence type="ECO:0000313" key="1">
    <source>
        <dbReference type="EMBL" id="EEQ97136.1"/>
    </source>
</evidence>
<keyword evidence="2" id="KW-1185">Reference proteome</keyword>
<dbReference type="SUPFAM" id="SSF50978">
    <property type="entry name" value="WD40 repeat-like"/>
    <property type="match status" value="1"/>
</dbReference>
<dbReference type="RefSeq" id="XP_002764419.1">
    <property type="nucleotide sequence ID" value="XM_002764373.1"/>
</dbReference>
<reference evidence="1 2" key="1">
    <citation type="submission" date="2008-07" db="EMBL/GenBank/DDBJ databases">
        <authorList>
            <person name="El-Sayed N."/>
            <person name="Caler E."/>
            <person name="Inman J."/>
            <person name="Amedeo P."/>
            <person name="Hass B."/>
            <person name="Wortman J."/>
        </authorList>
    </citation>
    <scope>NUCLEOTIDE SEQUENCE [LARGE SCALE GENOMIC DNA]</scope>
    <source>
        <strain evidence="2">ATCC 50983 / TXsc</strain>
    </source>
</reference>
<dbReference type="Proteomes" id="UP000007800">
    <property type="component" value="Unassembled WGS sequence"/>
</dbReference>
<dbReference type="Gene3D" id="2.130.10.10">
    <property type="entry name" value="YVTN repeat-like/Quinoprotein amine dehydrogenase"/>
    <property type="match status" value="1"/>
</dbReference>
<dbReference type="EMBL" id="GG687527">
    <property type="protein sequence ID" value="EEQ97136.1"/>
    <property type="molecule type" value="Genomic_DNA"/>
</dbReference>
<dbReference type="InterPro" id="IPR015943">
    <property type="entry name" value="WD40/YVTN_repeat-like_dom_sf"/>
</dbReference>
<proteinExistence type="predicted"/>
<evidence type="ECO:0000313" key="2">
    <source>
        <dbReference type="Proteomes" id="UP000007800"/>
    </source>
</evidence>
<dbReference type="AlphaFoldDB" id="C5M1K6"/>
<dbReference type="InterPro" id="IPR036322">
    <property type="entry name" value="WD40_repeat_dom_sf"/>
</dbReference>
<gene>
    <name evidence="1" type="ORF">Pmar_PMAR015224</name>
</gene>
<organism evidence="2">
    <name type="scientific">Perkinsus marinus (strain ATCC 50983 / TXsc)</name>
    <dbReference type="NCBI Taxonomy" id="423536"/>
    <lineage>
        <taxon>Eukaryota</taxon>
        <taxon>Sar</taxon>
        <taxon>Alveolata</taxon>
        <taxon>Perkinsozoa</taxon>
        <taxon>Perkinsea</taxon>
        <taxon>Perkinsida</taxon>
        <taxon>Perkinsidae</taxon>
        <taxon>Perkinsus</taxon>
    </lineage>
</organism>